<feature type="compositionally biased region" description="Basic and acidic residues" evidence="1">
    <location>
        <begin position="1"/>
        <end position="24"/>
    </location>
</feature>
<dbReference type="Proteomes" id="UP001054902">
    <property type="component" value="Unassembled WGS sequence"/>
</dbReference>
<evidence type="ECO:0000256" key="1">
    <source>
        <dbReference type="SAM" id="MobiDB-lite"/>
    </source>
</evidence>
<evidence type="ECO:0000313" key="3">
    <source>
        <dbReference type="Proteomes" id="UP001054902"/>
    </source>
</evidence>
<keyword evidence="3" id="KW-1185">Reference proteome</keyword>
<reference evidence="2 3" key="1">
    <citation type="journal article" date="2021" name="Sci. Rep.">
        <title>The genome of the diatom Chaetoceros tenuissimus carries an ancient integrated fragment of an extant virus.</title>
        <authorList>
            <person name="Hongo Y."/>
            <person name="Kimura K."/>
            <person name="Takaki Y."/>
            <person name="Yoshida Y."/>
            <person name="Baba S."/>
            <person name="Kobayashi G."/>
            <person name="Nagasaki K."/>
            <person name="Hano T."/>
            <person name="Tomaru Y."/>
        </authorList>
    </citation>
    <scope>NUCLEOTIDE SEQUENCE [LARGE SCALE GENOMIC DNA]</scope>
    <source>
        <strain evidence="2 3">NIES-3715</strain>
    </source>
</reference>
<evidence type="ECO:0000313" key="2">
    <source>
        <dbReference type="EMBL" id="GFH49484.1"/>
    </source>
</evidence>
<comment type="caution">
    <text evidence="2">The sequence shown here is derived from an EMBL/GenBank/DDBJ whole genome shotgun (WGS) entry which is preliminary data.</text>
</comment>
<accession>A0AAD3CRL6</accession>
<proteinExistence type="predicted"/>
<feature type="region of interest" description="Disordered" evidence="1">
    <location>
        <begin position="1"/>
        <end position="29"/>
    </location>
</feature>
<organism evidence="2 3">
    <name type="scientific">Chaetoceros tenuissimus</name>
    <dbReference type="NCBI Taxonomy" id="426638"/>
    <lineage>
        <taxon>Eukaryota</taxon>
        <taxon>Sar</taxon>
        <taxon>Stramenopiles</taxon>
        <taxon>Ochrophyta</taxon>
        <taxon>Bacillariophyta</taxon>
        <taxon>Coscinodiscophyceae</taxon>
        <taxon>Chaetocerotophycidae</taxon>
        <taxon>Chaetocerotales</taxon>
        <taxon>Chaetocerotaceae</taxon>
        <taxon>Chaetoceros</taxon>
    </lineage>
</organism>
<dbReference type="AlphaFoldDB" id="A0AAD3CRL6"/>
<gene>
    <name evidence="2" type="ORF">CTEN210_05960</name>
</gene>
<dbReference type="EMBL" id="BLLK01000038">
    <property type="protein sequence ID" value="GFH49484.1"/>
    <property type="molecule type" value="Genomic_DNA"/>
</dbReference>
<name>A0AAD3CRL6_9STRA</name>
<protein>
    <submittedName>
        <fullName evidence="2">Uncharacterized protein</fullName>
    </submittedName>
</protein>
<sequence length="99" mass="11790">MKQLRTKLERKLREVETASKKDQDEFIESSKGSLNEKRIQYDDIENKYEMDCARDLLLLRKELDESLEQSKFKYECELKSQKKDFAAKREDGLSKNPPN</sequence>